<feature type="non-terminal residue" evidence="1">
    <location>
        <position position="120"/>
    </location>
</feature>
<organism evidence="1">
    <name type="scientific">Graphocephala atropunctata</name>
    <dbReference type="NCBI Taxonomy" id="36148"/>
    <lineage>
        <taxon>Eukaryota</taxon>
        <taxon>Metazoa</taxon>
        <taxon>Ecdysozoa</taxon>
        <taxon>Arthropoda</taxon>
        <taxon>Hexapoda</taxon>
        <taxon>Insecta</taxon>
        <taxon>Pterygota</taxon>
        <taxon>Neoptera</taxon>
        <taxon>Paraneoptera</taxon>
        <taxon>Hemiptera</taxon>
        <taxon>Auchenorrhyncha</taxon>
        <taxon>Membracoidea</taxon>
        <taxon>Cicadellidae</taxon>
        <taxon>Cicadellinae</taxon>
        <taxon>Cicadellini</taxon>
        <taxon>Graphocephala</taxon>
    </lineage>
</organism>
<accession>A0A1B6M8T2</accession>
<dbReference type="EMBL" id="GEBQ01007634">
    <property type="protein sequence ID" value="JAT32343.1"/>
    <property type="molecule type" value="Transcribed_RNA"/>
</dbReference>
<protein>
    <submittedName>
        <fullName evidence="1">Uncharacterized protein</fullName>
    </submittedName>
</protein>
<name>A0A1B6M8T2_9HEMI</name>
<feature type="non-terminal residue" evidence="1">
    <location>
        <position position="1"/>
    </location>
</feature>
<sequence length="120" mass="13629">SLSVDLTYPKLNAEYLRNSFISLNKPDDILSYEQQISYLSSISDNFNLDMSLKSEVLEFSLEYVNRIHVYSLQDVELLLIATQSIVCEGSICGKKNLTSNSVNYLSNIISKVSKKLSYKM</sequence>
<dbReference type="AlphaFoldDB" id="A0A1B6M8T2"/>
<evidence type="ECO:0000313" key="1">
    <source>
        <dbReference type="EMBL" id="JAT32343.1"/>
    </source>
</evidence>
<proteinExistence type="predicted"/>
<gene>
    <name evidence="1" type="ORF">g.54160</name>
</gene>
<reference evidence="1" key="1">
    <citation type="submission" date="2015-11" db="EMBL/GenBank/DDBJ databases">
        <title>De novo transcriptome assembly of four potential Pierce s Disease insect vectors from Arizona vineyards.</title>
        <authorList>
            <person name="Tassone E.E."/>
        </authorList>
    </citation>
    <scope>NUCLEOTIDE SEQUENCE</scope>
</reference>